<dbReference type="AlphaFoldDB" id="A0A1E7Q5A7"/>
<dbReference type="Pfam" id="PF25989">
    <property type="entry name" value="YknX_C"/>
    <property type="match status" value="1"/>
</dbReference>
<dbReference type="PANTHER" id="PTHR30469:SF16">
    <property type="entry name" value="HAE1 FAMILY EFFLUX PUMP MFP COMPONENT"/>
    <property type="match status" value="1"/>
</dbReference>
<dbReference type="InterPro" id="IPR058637">
    <property type="entry name" value="YknX-like_C"/>
</dbReference>
<dbReference type="NCBIfam" id="TIGR01730">
    <property type="entry name" value="RND_mfp"/>
    <property type="match status" value="1"/>
</dbReference>
<comment type="similarity">
    <text evidence="1">Belongs to the membrane fusion protein (MFP) (TC 8.A.1) family.</text>
</comment>
<dbReference type="Gene3D" id="2.40.50.100">
    <property type="match status" value="1"/>
</dbReference>
<comment type="caution">
    <text evidence="6">The sequence shown here is derived from an EMBL/GenBank/DDBJ whole genome shotgun (WGS) entry which is preliminary data.</text>
</comment>
<dbReference type="Gene3D" id="2.40.420.20">
    <property type="match status" value="1"/>
</dbReference>
<feature type="transmembrane region" description="Helical" evidence="2">
    <location>
        <begin position="7"/>
        <end position="25"/>
    </location>
</feature>
<name>A0A1E7Q5A7_9GAMM</name>
<dbReference type="InterPro" id="IPR058625">
    <property type="entry name" value="MdtA-like_BSH"/>
</dbReference>
<protein>
    <submittedName>
        <fullName evidence="6">Efflux transporter periplasmic adaptor subunit</fullName>
    </submittedName>
</protein>
<reference evidence="7" key="1">
    <citation type="submission" date="2016-09" db="EMBL/GenBank/DDBJ databases">
        <authorList>
            <person name="Wan X."/>
            <person name="Hou S."/>
        </authorList>
    </citation>
    <scope>NUCLEOTIDE SEQUENCE [LARGE SCALE GENOMIC DNA]</scope>
    <source>
        <strain evidence="7">KH87</strain>
    </source>
</reference>
<proteinExistence type="inferred from homology"/>
<dbReference type="InterPro" id="IPR058792">
    <property type="entry name" value="Beta-barrel_RND_2"/>
</dbReference>
<dbReference type="Pfam" id="PF25917">
    <property type="entry name" value="BSH_RND"/>
    <property type="match status" value="1"/>
</dbReference>
<dbReference type="EMBL" id="MKEK01000001">
    <property type="protein sequence ID" value="OEY69326.1"/>
    <property type="molecule type" value="Genomic_DNA"/>
</dbReference>
<dbReference type="InterPro" id="IPR006143">
    <property type="entry name" value="RND_pump_MFP"/>
</dbReference>
<gene>
    <name evidence="6" type="ORF">BI198_06885</name>
</gene>
<dbReference type="SUPFAM" id="SSF111369">
    <property type="entry name" value="HlyD-like secretion proteins"/>
    <property type="match status" value="1"/>
</dbReference>
<dbReference type="Gene3D" id="1.10.287.470">
    <property type="entry name" value="Helix hairpin bin"/>
    <property type="match status" value="1"/>
</dbReference>
<feature type="domain" description="Multidrug resistance protein MdtA-like barrel-sandwich hybrid" evidence="3">
    <location>
        <begin position="69"/>
        <end position="188"/>
    </location>
</feature>
<sequence length="351" mass="38552">MTRVHSRLIWVILISLLVFIAYLYWDPSAQNNQRRGGDFPVAVTTASVSTSAMIKSVSTLGTGIANQSIKVTSPTSDFIIELNIQEGKAIKKGAVIARLNDIQERARVTELEAILSDQKRQLGRLKNLASTQATAQSLIDEQQTRVNTSVAQLDIAKAQLAEMTITAPFDGYLGLRQVSKGAYLNSGSVITTLDDLKTLKVEFSVAEHYLAAIKLNMPFNIKNAAYGDIAFTGKVSAIDTRLDPVTRTVTVHGLIDNSDLRLRPGMLLNVQLVLDQREVMQISEKALVPQQDKQFVYLVNADNKVSRREVKIGQRIPGWVEVISGLNNGDEIVVEGIQKLREGSIINRVGA</sequence>
<dbReference type="Pfam" id="PF25954">
    <property type="entry name" value="Beta-barrel_RND_2"/>
    <property type="match status" value="1"/>
</dbReference>
<evidence type="ECO:0000256" key="1">
    <source>
        <dbReference type="ARBA" id="ARBA00009477"/>
    </source>
</evidence>
<dbReference type="GO" id="GO:0015562">
    <property type="term" value="F:efflux transmembrane transporter activity"/>
    <property type="evidence" value="ECO:0007669"/>
    <property type="project" value="TreeGrafter"/>
</dbReference>
<dbReference type="Proteomes" id="UP000242258">
    <property type="component" value="Unassembled WGS sequence"/>
</dbReference>
<dbReference type="FunFam" id="2.40.30.170:FF:000010">
    <property type="entry name" value="Efflux RND transporter periplasmic adaptor subunit"/>
    <property type="match status" value="1"/>
</dbReference>
<keyword evidence="2" id="KW-1133">Transmembrane helix</keyword>
<feature type="domain" description="YknX-like C-terminal permuted SH3-like" evidence="5">
    <location>
        <begin position="281"/>
        <end position="346"/>
    </location>
</feature>
<dbReference type="RefSeq" id="WP_070048892.1">
    <property type="nucleotide sequence ID" value="NZ_CBCSDO010000006.1"/>
</dbReference>
<evidence type="ECO:0000259" key="5">
    <source>
        <dbReference type="Pfam" id="PF25989"/>
    </source>
</evidence>
<dbReference type="Gene3D" id="2.40.30.170">
    <property type="match status" value="1"/>
</dbReference>
<feature type="domain" description="CusB-like beta-barrel" evidence="4">
    <location>
        <begin position="201"/>
        <end position="273"/>
    </location>
</feature>
<evidence type="ECO:0000256" key="2">
    <source>
        <dbReference type="SAM" id="Phobius"/>
    </source>
</evidence>
<dbReference type="PANTHER" id="PTHR30469">
    <property type="entry name" value="MULTIDRUG RESISTANCE PROTEIN MDTA"/>
    <property type="match status" value="1"/>
</dbReference>
<evidence type="ECO:0000313" key="7">
    <source>
        <dbReference type="Proteomes" id="UP000242258"/>
    </source>
</evidence>
<dbReference type="STRING" id="1628148.BI198_06885"/>
<keyword evidence="2" id="KW-0472">Membrane</keyword>
<evidence type="ECO:0000259" key="4">
    <source>
        <dbReference type="Pfam" id="PF25954"/>
    </source>
</evidence>
<dbReference type="GO" id="GO:1990281">
    <property type="term" value="C:efflux pump complex"/>
    <property type="evidence" value="ECO:0007669"/>
    <property type="project" value="TreeGrafter"/>
</dbReference>
<keyword evidence="2" id="KW-0812">Transmembrane</keyword>
<dbReference type="OrthoDB" id="9806939at2"/>
<evidence type="ECO:0000313" key="6">
    <source>
        <dbReference type="EMBL" id="OEY69326.1"/>
    </source>
</evidence>
<evidence type="ECO:0000259" key="3">
    <source>
        <dbReference type="Pfam" id="PF25917"/>
    </source>
</evidence>
<keyword evidence="7" id="KW-1185">Reference proteome</keyword>
<organism evidence="6 7">
    <name type="scientific">Rheinheimera salexigens</name>
    <dbReference type="NCBI Taxonomy" id="1628148"/>
    <lineage>
        <taxon>Bacteria</taxon>
        <taxon>Pseudomonadati</taxon>
        <taxon>Pseudomonadota</taxon>
        <taxon>Gammaproteobacteria</taxon>
        <taxon>Chromatiales</taxon>
        <taxon>Chromatiaceae</taxon>
        <taxon>Rheinheimera</taxon>
    </lineage>
</organism>
<accession>A0A1E7Q5A7</accession>